<proteinExistence type="predicted"/>
<accession>A0A0A9FTN2</accession>
<name>A0A0A9FTN2_ARUDO</name>
<reference evidence="1" key="2">
    <citation type="journal article" date="2015" name="Data Brief">
        <title>Shoot transcriptome of the giant reed, Arundo donax.</title>
        <authorList>
            <person name="Barrero R.A."/>
            <person name="Guerrero F.D."/>
            <person name="Moolhuijzen P."/>
            <person name="Goolsby J.A."/>
            <person name="Tidwell J."/>
            <person name="Bellgard S.E."/>
            <person name="Bellgard M.I."/>
        </authorList>
    </citation>
    <scope>NUCLEOTIDE SEQUENCE</scope>
    <source>
        <tissue evidence="1">Shoot tissue taken approximately 20 cm above the soil surface</tissue>
    </source>
</reference>
<evidence type="ECO:0000313" key="1">
    <source>
        <dbReference type="EMBL" id="JAE13691.1"/>
    </source>
</evidence>
<dbReference type="AlphaFoldDB" id="A0A0A9FTN2"/>
<dbReference type="EMBL" id="GBRH01184205">
    <property type="protein sequence ID" value="JAE13691.1"/>
    <property type="molecule type" value="Transcribed_RNA"/>
</dbReference>
<organism evidence="1">
    <name type="scientific">Arundo donax</name>
    <name type="common">Giant reed</name>
    <name type="synonym">Donax arundinaceus</name>
    <dbReference type="NCBI Taxonomy" id="35708"/>
    <lineage>
        <taxon>Eukaryota</taxon>
        <taxon>Viridiplantae</taxon>
        <taxon>Streptophyta</taxon>
        <taxon>Embryophyta</taxon>
        <taxon>Tracheophyta</taxon>
        <taxon>Spermatophyta</taxon>
        <taxon>Magnoliopsida</taxon>
        <taxon>Liliopsida</taxon>
        <taxon>Poales</taxon>
        <taxon>Poaceae</taxon>
        <taxon>PACMAD clade</taxon>
        <taxon>Arundinoideae</taxon>
        <taxon>Arundineae</taxon>
        <taxon>Arundo</taxon>
    </lineage>
</organism>
<sequence>MVNRSKYEKQENLIRICESDCYPNACKSRSV</sequence>
<reference evidence="1" key="1">
    <citation type="submission" date="2014-09" db="EMBL/GenBank/DDBJ databases">
        <authorList>
            <person name="Magalhaes I.L.F."/>
            <person name="Oliveira U."/>
            <person name="Santos F.R."/>
            <person name="Vidigal T.H.D.A."/>
            <person name="Brescovit A.D."/>
            <person name="Santos A.J."/>
        </authorList>
    </citation>
    <scope>NUCLEOTIDE SEQUENCE</scope>
    <source>
        <tissue evidence="1">Shoot tissue taken approximately 20 cm above the soil surface</tissue>
    </source>
</reference>
<protein>
    <submittedName>
        <fullName evidence="1">Uncharacterized protein</fullName>
    </submittedName>
</protein>